<dbReference type="RefSeq" id="WP_200269378.1">
    <property type="nucleotide sequence ID" value="NZ_JAENHN010000037.1"/>
</dbReference>
<dbReference type="PROSITE" id="PS00211">
    <property type="entry name" value="ABC_TRANSPORTER_1"/>
    <property type="match status" value="1"/>
</dbReference>
<dbReference type="PROSITE" id="PS50893">
    <property type="entry name" value="ABC_TRANSPORTER_2"/>
    <property type="match status" value="1"/>
</dbReference>
<keyword evidence="3" id="KW-0547">Nucleotide-binding</keyword>
<proteinExistence type="predicted"/>
<evidence type="ECO:0000256" key="4">
    <source>
        <dbReference type="ARBA" id="ARBA00022840"/>
    </source>
</evidence>
<dbReference type="SMART" id="SM00382">
    <property type="entry name" value="AAA"/>
    <property type="match status" value="1"/>
</dbReference>
<evidence type="ECO:0000259" key="8">
    <source>
        <dbReference type="PROSITE" id="PS50893"/>
    </source>
</evidence>
<dbReference type="InterPro" id="IPR027417">
    <property type="entry name" value="P-loop_NTPase"/>
</dbReference>
<comment type="caution">
    <text evidence="10">The sequence shown here is derived from an EMBL/GenBank/DDBJ whole genome shotgun (WGS) entry which is preliminary data.</text>
</comment>
<sequence>MKSSIFITGRLKKFPLFYALEQCYRYAAGATIANTILSFLDGIIPPLMVYSISSFINAAITMVSPNPQYSTIIFFTIIIIMYYIYNNFSEIINRYTIASINNSLTTKYKPEMVEKIATYQYEWIEDQKIQDLTQMVVDNMENNFTTILNEINTVLNLSIQIIGILVILFLQKWWLVPIFFIVICPLLIVSFKGGARIYEIDKESTLLTRVIGYLSDVLTNRQSSSERILFGFSPEVDKKFKEMHLKRSNITTKVIAMWEGKAKICIFIMNIFAIICMLVLIGNVGSGAMSSGLYISIIGSIIILVRSNAMTLTRISINMAGHQAFMSDFRTFLLLDGEKSMLSFKKMPVDFQYIEIKNLSFKFSHSEKYILNGVNMRFDKGKSYALIGLNGAGKTTLTRILTGLYNDYEGEILIDGRNIREYDKDYLRNLFSIVYQDFGKYSFSLRENITFGRLEGNLEEVIHLAGLEQMVKRLPNGLDTQLGKLEDDGIDISGGEWQKIAIARALYMGCPFIVLDEPTASLSPMMENMIYTKFAEISKESTVLLISHRLGSTKISDILYVLDQGKVVEEGSHQHLMAMNGLYAKMFNSQKEWYDDAAFEIIF</sequence>
<evidence type="ECO:0000256" key="7">
    <source>
        <dbReference type="SAM" id="Phobius"/>
    </source>
</evidence>
<comment type="subcellular location">
    <subcellularLocation>
        <location evidence="1">Cell membrane</location>
        <topology evidence="1">Multi-pass membrane protein</topology>
    </subcellularLocation>
</comment>
<evidence type="ECO:0000313" key="10">
    <source>
        <dbReference type="EMBL" id="MBK1811301.1"/>
    </source>
</evidence>
<evidence type="ECO:0000256" key="6">
    <source>
        <dbReference type="ARBA" id="ARBA00023136"/>
    </source>
</evidence>
<keyword evidence="4 10" id="KW-0067">ATP-binding</keyword>
<dbReference type="SUPFAM" id="SSF90123">
    <property type="entry name" value="ABC transporter transmembrane region"/>
    <property type="match status" value="1"/>
</dbReference>
<evidence type="ECO:0000256" key="3">
    <source>
        <dbReference type="ARBA" id="ARBA00022741"/>
    </source>
</evidence>
<dbReference type="GO" id="GO:0005524">
    <property type="term" value="F:ATP binding"/>
    <property type="evidence" value="ECO:0007669"/>
    <property type="project" value="UniProtKB-KW"/>
</dbReference>
<feature type="transmembrane region" description="Helical" evidence="7">
    <location>
        <begin position="291"/>
        <end position="309"/>
    </location>
</feature>
<keyword evidence="2 7" id="KW-0812">Transmembrane</keyword>
<gene>
    <name evidence="10" type="ORF">JHL18_11755</name>
</gene>
<dbReference type="InterPro" id="IPR017871">
    <property type="entry name" value="ABC_transporter-like_CS"/>
</dbReference>
<organism evidence="10 11">
    <name type="scientific">Clostridium yunnanense</name>
    <dbReference type="NCBI Taxonomy" id="2800325"/>
    <lineage>
        <taxon>Bacteria</taxon>
        <taxon>Bacillati</taxon>
        <taxon>Bacillota</taxon>
        <taxon>Clostridia</taxon>
        <taxon>Eubacteriales</taxon>
        <taxon>Clostridiaceae</taxon>
        <taxon>Clostridium</taxon>
    </lineage>
</organism>
<feature type="domain" description="ABC transporter" evidence="8">
    <location>
        <begin position="354"/>
        <end position="589"/>
    </location>
</feature>
<feature type="transmembrane region" description="Helical" evidence="7">
    <location>
        <begin position="176"/>
        <end position="195"/>
    </location>
</feature>
<keyword evidence="11" id="KW-1185">Reference proteome</keyword>
<dbReference type="InterPro" id="IPR003593">
    <property type="entry name" value="AAA+_ATPase"/>
</dbReference>
<feature type="transmembrane region" description="Helical" evidence="7">
    <location>
        <begin position="153"/>
        <end position="170"/>
    </location>
</feature>
<dbReference type="InterPro" id="IPR036640">
    <property type="entry name" value="ABC1_TM_sf"/>
</dbReference>
<dbReference type="PROSITE" id="PS50929">
    <property type="entry name" value="ABC_TM1F"/>
    <property type="match status" value="1"/>
</dbReference>
<protein>
    <submittedName>
        <fullName evidence="10">ABC transporter ATP-binding protein</fullName>
    </submittedName>
</protein>
<accession>A0ABS1EPL7</accession>
<evidence type="ECO:0000256" key="5">
    <source>
        <dbReference type="ARBA" id="ARBA00022989"/>
    </source>
</evidence>
<dbReference type="Pfam" id="PF00005">
    <property type="entry name" value="ABC_tran"/>
    <property type="match status" value="1"/>
</dbReference>
<name>A0ABS1EPL7_9CLOT</name>
<dbReference type="Gene3D" id="1.20.1560.10">
    <property type="entry name" value="ABC transporter type 1, transmembrane domain"/>
    <property type="match status" value="1"/>
</dbReference>
<evidence type="ECO:0000259" key="9">
    <source>
        <dbReference type="PROSITE" id="PS50929"/>
    </source>
</evidence>
<dbReference type="InterPro" id="IPR003439">
    <property type="entry name" value="ABC_transporter-like_ATP-bd"/>
</dbReference>
<dbReference type="Proteomes" id="UP000596739">
    <property type="component" value="Unassembled WGS sequence"/>
</dbReference>
<feature type="transmembrane region" description="Helical" evidence="7">
    <location>
        <begin position="69"/>
        <end position="85"/>
    </location>
</feature>
<reference evidence="11" key="1">
    <citation type="submission" date="2021-01" db="EMBL/GenBank/DDBJ databases">
        <title>Genome public.</title>
        <authorList>
            <person name="Liu C."/>
            <person name="Sun Q."/>
        </authorList>
    </citation>
    <scope>NUCLEOTIDE SEQUENCE [LARGE SCALE GENOMIC DNA]</scope>
    <source>
        <strain evidence="11">YIM B02505</strain>
    </source>
</reference>
<dbReference type="InterPro" id="IPR011527">
    <property type="entry name" value="ABC1_TM_dom"/>
</dbReference>
<dbReference type="PANTHER" id="PTHR43394:SF1">
    <property type="entry name" value="ATP-BINDING CASSETTE SUB-FAMILY B MEMBER 10, MITOCHONDRIAL"/>
    <property type="match status" value="1"/>
</dbReference>
<evidence type="ECO:0000256" key="2">
    <source>
        <dbReference type="ARBA" id="ARBA00022692"/>
    </source>
</evidence>
<dbReference type="Pfam" id="PF00664">
    <property type="entry name" value="ABC_membrane"/>
    <property type="match status" value="1"/>
</dbReference>
<dbReference type="EMBL" id="JAENHN010000037">
    <property type="protein sequence ID" value="MBK1811301.1"/>
    <property type="molecule type" value="Genomic_DNA"/>
</dbReference>
<feature type="transmembrane region" description="Helical" evidence="7">
    <location>
        <begin position="264"/>
        <end position="285"/>
    </location>
</feature>
<evidence type="ECO:0000313" key="11">
    <source>
        <dbReference type="Proteomes" id="UP000596739"/>
    </source>
</evidence>
<keyword evidence="6 7" id="KW-0472">Membrane</keyword>
<dbReference type="Gene3D" id="3.40.50.300">
    <property type="entry name" value="P-loop containing nucleotide triphosphate hydrolases"/>
    <property type="match status" value="1"/>
</dbReference>
<evidence type="ECO:0000256" key="1">
    <source>
        <dbReference type="ARBA" id="ARBA00004651"/>
    </source>
</evidence>
<dbReference type="PANTHER" id="PTHR43394">
    <property type="entry name" value="ATP-DEPENDENT PERMEASE MDL1, MITOCHONDRIAL"/>
    <property type="match status" value="1"/>
</dbReference>
<dbReference type="SUPFAM" id="SSF52540">
    <property type="entry name" value="P-loop containing nucleoside triphosphate hydrolases"/>
    <property type="match status" value="1"/>
</dbReference>
<keyword evidence="5 7" id="KW-1133">Transmembrane helix</keyword>
<dbReference type="InterPro" id="IPR039421">
    <property type="entry name" value="Type_1_exporter"/>
</dbReference>
<feature type="domain" description="ABC transmembrane type-1" evidence="9">
    <location>
        <begin position="35"/>
        <end position="307"/>
    </location>
</feature>